<keyword evidence="11" id="KW-1185">Reference proteome</keyword>
<dbReference type="GO" id="GO:0006351">
    <property type="term" value="P:DNA-templated transcription"/>
    <property type="evidence" value="ECO:0007669"/>
    <property type="project" value="InterPro"/>
</dbReference>
<dbReference type="Pfam" id="PF04082">
    <property type="entry name" value="Fungal_trans"/>
    <property type="match status" value="1"/>
</dbReference>
<organism evidence="10 11">
    <name type="scientific">Mycena rosella</name>
    <name type="common">Pink bonnet</name>
    <name type="synonym">Agaricus rosellus</name>
    <dbReference type="NCBI Taxonomy" id="1033263"/>
    <lineage>
        <taxon>Eukaryota</taxon>
        <taxon>Fungi</taxon>
        <taxon>Dikarya</taxon>
        <taxon>Basidiomycota</taxon>
        <taxon>Agaricomycotina</taxon>
        <taxon>Agaricomycetes</taxon>
        <taxon>Agaricomycetidae</taxon>
        <taxon>Agaricales</taxon>
        <taxon>Marasmiineae</taxon>
        <taxon>Mycenaceae</taxon>
        <taxon>Mycena</taxon>
    </lineage>
</organism>
<evidence type="ECO:0000256" key="3">
    <source>
        <dbReference type="ARBA" id="ARBA00023015"/>
    </source>
</evidence>
<dbReference type="AlphaFoldDB" id="A0AAD7M7B3"/>
<comment type="caution">
    <text evidence="10">The sequence shown here is derived from an EMBL/GenBank/DDBJ whole genome shotgun (WGS) entry which is preliminary data.</text>
</comment>
<dbReference type="PANTHER" id="PTHR31313">
    <property type="entry name" value="TY1 ENHANCER ACTIVATOR"/>
    <property type="match status" value="1"/>
</dbReference>
<feature type="region of interest" description="Disordered" evidence="7">
    <location>
        <begin position="517"/>
        <end position="536"/>
    </location>
</feature>
<proteinExistence type="predicted"/>
<keyword evidence="1" id="KW-0479">Metal-binding</keyword>
<dbReference type="EMBL" id="JARKIE010000010">
    <property type="protein sequence ID" value="KAJ7704436.1"/>
    <property type="molecule type" value="Genomic_DNA"/>
</dbReference>
<dbReference type="PANTHER" id="PTHR31313:SF81">
    <property type="entry name" value="TY1 ENHANCER ACTIVATOR"/>
    <property type="match status" value="1"/>
</dbReference>
<dbReference type="CDD" id="cd12148">
    <property type="entry name" value="fungal_TF_MHR"/>
    <property type="match status" value="1"/>
</dbReference>
<evidence type="ECO:0000313" key="10">
    <source>
        <dbReference type="EMBL" id="KAJ7704436.1"/>
    </source>
</evidence>
<evidence type="ECO:0000256" key="4">
    <source>
        <dbReference type="ARBA" id="ARBA00023125"/>
    </source>
</evidence>
<dbReference type="GO" id="GO:0008270">
    <property type="term" value="F:zinc ion binding"/>
    <property type="evidence" value="ECO:0007669"/>
    <property type="project" value="InterPro"/>
</dbReference>
<dbReference type="GO" id="GO:0003677">
    <property type="term" value="F:DNA binding"/>
    <property type="evidence" value="ECO:0007669"/>
    <property type="project" value="UniProtKB-KW"/>
</dbReference>
<name>A0AAD7M7B3_MYCRO</name>
<feature type="transmembrane region" description="Helical" evidence="8">
    <location>
        <begin position="431"/>
        <end position="449"/>
    </location>
</feature>
<keyword evidence="2" id="KW-0862">Zinc</keyword>
<gene>
    <name evidence="10" type="ORF">B0H17DRAFT_1003022</name>
</gene>
<dbReference type="InterPro" id="IPR051615">
    <property type="entry name" value="Transcr_Regulatory_Elem"/>
</dbReference>
<evidence type="ECO:0000259" key="9">
    <source>
        <dbReference type="SMART" id="SM00906"/>
    </source>
</evidence>
<evidence type="ECO:0000256" key="6">
    <source>
        <dbReference type="ARBA" id="ARBA00023242"/>
    </source>
</evidence>
<dbReference type="SMART" id="SM00906">
    <property type="entry name" value="Fungal_trans"/>
    <property type="match status" value="1"/>
</dbReference>
<evidence type="ECO:0000256" key="8">
    <source>
        <dbReference type="SAM" id="Phobius"/>
    </source>
</evidence>
<keyword evidence="3" id="KW-0805">Transcription regulation</keyword>
<protein>
    <submittedName>
        <fullName evidence="10">Fungal-specific transcription factor domain-containing protein</fullName>
    </submittedName>
</protein>
<sequence>MLIVYIQLDDNFGGPLVHGITFRFSGKPPNEVSRITCTDAFEDPNACYALLVDGADVSDPNQDIDWSRNLPPEVALERKEHDKSIFRALDLSFKFMTIFCMRIVPPLFLKDMHRALSVPRSQRPPKTPHYSPMLHNALLSLALMFSDDPYARDPKTRQIFADTAKSCLEAQCQKPDISLVQALAFLGTYYADVDDRIVADLYFGMSSRMSLTLGLGVDAKAWVKAGLITSDEMLSRNWAHWSIFSMDVCWALYFGRAFCGQLSDRLTIPLPFVDPQFDEIMWYHAPANIPIQPGYISLTLFESSSLFLIARKIIDVVNHLHHSTPEEMIKVDENVTKIDLELNNWRSHVPPQLDITLANRGQSTPHRLMLHCEYWWCFIVLHRPFFSHRAQSSQHSEREIDHVKLCKRAAENILELAETWSSLYTLRLTPVTLLQIVFGAGTVFILLALQATARFRIAHAALTTALAQLERCVRYLYDIGQSWQCATRTADDLAAVLRDRLKPVLARRLAQKGAPIAADAPVPSGGTSAACEPDETRLPPDPATAYTAGWNPQNELDTAWSEFEPSSFTSIQGPVDLSAGFPLTGETLFPELDMGGFFLPTFDLLGAPELWGLFNTDTSNNDPPLF</sequence>
<keyword evidence="5" id="KW-0804">Transcription</keyword>
<evidence type="ECO:0000313" key="11">
    <source>
        <dbReference type="Proteomes" id="UP001221757"/>
    </source>
</evidence>
<keyword evidence="6" id="KW-0539">Nucleus</keyword>
<reference evidence="10" key="1">
    <citation type="submission" date="2023-03" db="EMBL/GenBank/DDBJ databases">
        <title>Massive genome expansion in bonnet fungi (Mycena s.s.) driven by repeated elements and novel gene families across ecological guilds.</title>
        <authorList>
            <consortium name="Lawrence Berkeley National Laboratory"/>
            <person name="Harder C.B."/>
            <person name="Miyauchi S."/>
            <person name="Viragh M."/>
            <person name="Kuo A."/>
            <person name="Thoen E."/>
            <person name="Andreopoulos B."/>
            <person name="Lu D."/>
            <person name="Skrede I."/>
            <person name="Drula E."/>
            <person name="Henrissat B."/>
            <person name="Morin E."/>
            <person name="Kohler A."/>
            <person name="Barry K."/>
            <person name="LaButti K."/>
            <person name="Morin E."/>
            <person name="Salamov A."/>
            <person name="Lipzen A."/>
            <person name="Mereny Z."/>
            <person name="Hegedus B."/>
            <person name="Baldrian P."/>
            <person name="Stursova M."/>
            <person name="Weitz H."/>
            <person name="Taylor A."/>
            <person name="Grigoriev I.V."/>
            <person name="Nagy L.G."/>
            <person name="Martin F."/>
            <person name="Kauserud H."/>
        </authorList>
    </citation>
    <scope>NUCLEOTIDE SEQUENCE</scope>
    <source>
        <strain evidence="10">CBHHK067</strain>
    </source>
</reference>
<evidence type="ECO:0000256" key="1">
    <source>
        <dbReference type="ARBA" id="ARBA00022723"/>
    </source>
</evidence>
<keyword evidence="8" id="KW-0472">Membrane</keyword>
<keyword evidence="8" id="KW-0812">Transmembrane</keyword>
<dbReference type="InterPro" id="IPR007219">
    <property type="entry name" value="XnlR_reg_dom"/>
</dbReference>
<evidence type="ECO:0000256" key="5">
    <source>
        <dbReference type="ARBA" id="ARBA00023163"/>
    </source>
</evidence>
<dbReference type="Proteomes" id="UP001221757">
    <property type="component" value="Unassembled WGS sequence"/>
</dbReference>
<feature type="domain" description="Xylanolytic transcriptional activator regulatory" evidence="9">
    <location>
        <begin position="199"/>
        <end position="277"/>
    </location>
</feature>
<accession>A0AAD7M7B3</accession>
<keyword evidence="4" id="KW-0238">DNA-binding</keyword>
<keyword evidence="8" id="KW-1133">Transmembrane helix</keyword>
<evidence type="ECO:0000256" key="2">
    <source>
        <dbReference type="ARBA" id="ARBA00022833"/>
    </source>
</evidence>
<evidence type="ECO:0000256" key="7">
    <source>
        <dbReference type="SAM" id="MobiDB-lite"/>
    </source>
</evidence>